<dbReference type="RefSeq" id="WP_209861063.1">
    <property type="nucleotide sequence ID" value="NZ_JAGGLD010000002.1"/>
</dbReference>
<sequence>MAQVKIYGIDHHLAEVRTVLSEAIHMAVMEALAYPEEKRFHRFFPMNSQDFIYPSDRSERYIIVEISMFEGRSAVTKRKLIRLLFERIAQHAYIEPNDVEITIYETPKHHWGIRGLPGDELTLGYKVDV</sequence>
<comment type="caution">
    <text evidence="1">The sequence shown here is derived from an EMBL/GenBank/DDBJ whole genome shotgun (WGS) entry which is preliminary data.</text>
</comment>
<dbReference type="Proteomes" id="UP001519288">
    <property type="component" value="Unassembled WGS sequence"/>
</dbReference>
<keyword evidence="2" id="KW-1185">Reference proteome</keyword>
<organism evidence="1 2">
    <name type="scientific">Paenibacillus shirakamiensis</name>
    <dbReference type="NCBI Taxonomy" id="1265935"/>
    <lineage>
        <taxon>Bacteria</taxon>
        <taxon>Bacillati</taxon>
        <taxon>Bacillota</taxon>
        <taxon>Bacilli</taxon>
        <taxon>Bacillales</taxon>
        <taxon>Paenibacillaceae</taxon>
        <taxon>Paenibacillus</taxon>
    </lineage>
</organism>
<accession>A0ABS4JG38</accession>
<dbReference type="Gene3D" id="3.30.429.10">
    <property type="entry name" value="Macrophage Migration Inhibitory Factor"/>
    <property type="match status" value="1"/>
</dbReference>
<evidence type="ECO:0000313" key="2">
    <source>
        <dbReference type="Proteomes" id="UP001519288"/>
    </source>
</evidence>
<reference evidence="1 2" key="1">
    <citation type="submission" date="2021-03" db="EMBL/GenBank/DDBJ databases">
        <title>Genomic Encyclopedia of Type Strains, Phase IV (KMG-IV): sequencing the most valuable type-strain genomes for metagenomic binning, comparative biology and taxonomic classification.</title>
        <authorList>
            <person name="Goeker M."/>
        </authorList>
    </citation>
    <scope>NUCLEOTIDE SEQUENCE [LARGE SCALE GENOMIC DNA]</scope>
    <source>
        <strain evidence="1 2">DSM 26806</strain>
    </source>
</reference>
<dbReference type="EMBL" id="JAGGLD010000002">
    <property type="protein sequence ID" value="MBP2000679.1"/>
    <property type="molecule type" value="Genomic_DNA"/>
</dbReference>
<proteinExistence type="predicted"/>
<protein>
    <submittedName>
        <fullName evidence="1">Phenylpyruvate tautomerase PptA (4-oxalocrotonate tautomerase family)</fullName>
    </submittedName>
</protein>
<dbReference type="InterPro" id="IPR014347">
    <property type="entry name" value="Tautomerase/MIF_sf"/>
</dbReference>
<dbReference type="SUPFAM" id="SSF55331">
    <property type="entry name" value="Tautomerase/MIF"/>
    <property type="match status" value="1"/>
</dbReference>
<evidence type="ECO:0000313" key="1">
    <source>
        <dbReference type="EMBL" id="MBP2000679.1"/>
    </source>
</evidence>
<gene>
    <name evidence="1" type="ORF">J2Z69_001710</name>
</gene>
<dbReference type="Pfam" id="PF14552">
    <property type="entry name" value="Tautomerase_2"/>
    <property type="match status" value="1"/>
</dbReference>
<dbReference type="InterPro" id="IPR037479">
    <property type="entry name" value="Tauto_MSAD"/>
</dbReference>
<name>A0ABS4JG38_9BACL</name>
<dbReference type="PANTHER" id="PTHR38460">
    <property type="entry name" value="TAUTOMERASE YOLI-RELATED"/>
    <property type="match status" value="1"/>
</dbReference>
<dbReference type="PANTHER" id="PTHR38460:SF1">
    <property type="entry name" value="TAUTOMERASE YOLI-RELATED"/>
    <property type="match status" value="1"/>
</dbReference>